<dbReference type="PANTHER" id="PTHR43576">
    <property type="entry name" value="ALPHA-L-ARABINOFURANOSIDASE C-RELATED"/>
    <property type="match status" value="1"/>
</dbReference>
<dbReference type="InterPro" id="IPR013780">
    <property type="entry name" value="Glyco_hydro_b"/>
</dbReference>
<comment type="caution">
    <text evidence="10">The sequence shown here is derived from an EMBL/GenBank/DDBJ whole genome shotgun (WGS) entry which is preliminary data.</text>
</comment>
<dbReference type="InterPro" id="IPR010720">
    <property type="entry name" value="Alpha-L-AF_C"/>
</dbReference>
<dbReference type="SUPFAM" id="SSF51011">
    <property type="entry name" value="Glycosyl hydrolase domain"/>
    <property type="match status" value="1"/>
</dbReference>
<dbReference type="AlphaFoldDB" id="A0A395V756"/>
<dbReference type="EMBL" id="QRVL01000005">
    <property type="protein sequence ID" value="RGS40779.1"/>
    <property type="molecule type" value="Genomic_DNA"/>
</dbReference>
<dbReference type="InterPro" id="IPR055235">
    <property type="entry name" value="ASD1_cat"/>
</dbReference>
<evidence type="ECO:0000256" key="4">
    <source>
        <dbReference type="ARBA" id="ARBA00011165"/>
    </source>
</evidence>
<dbReference type="InterPro" id="IPR017853">
    <property type="entry name" value="GH"/>
</dbReference>
<sequence>MAKLVINNDKKMSTIAPEIYGHFSEHLGRCIYEGLYVGEDSDIPNVNGMRTDVVEALKEMKIPVLRWPGGCFADEYHWMDGIGPKASRKKMINTHWGGVVEDNSFGTHEFFELCRQLGCKTYVNGNLGSGTVREMSEWVEYITFNGVSPMADLRKQNGHEEPWKIDYFGVGNENWGCGGNMRPQHYADEYRRYQTYVRNYAGNDPIAKICCGPNVDDYEWTKKVMETCFDHCEPRFHGMMDGLSLHYYTLPEVEDDWNKKGSATDFTEEIFYQTLKRGYFMDELINRHGAIMDEYDPDKKIGLIVDEWGIWTDVEPGTNPGFLYQQNTMRDALVAGMTLNIFNKHSDRVKMACIAQLINVLQSVMLTDGEKMIKTPTYHVFHMYRHHQGATLLRSDLIGAGTVGAGKNELPKVIESVSENADGVITVTLTNNSLEAAENVTIQLTDDGAAYGVCEASVVAGTMNAHNTFEAPEVVTEQAFADYEKTADGIRVQIPACSVVSIRLKK</sequence>
<dbReference type="EC" id="3.2.1.55" evidence="5"/>
<evidence type="ECO:0000259" key="9">
    <source>
        <dbReference type="SMART" id="SM00813"/>
    </source>
</evidence>
<evidence type="ECO:0000256" key="6">
    <source>
        <dbReference type="ARBA" id="ARBA00022801"/>
    </source>
</evidence>
<dbReference type="Proteomes" id="UP000266172">
    <property type="component" value="Unassembled WGS sequence"/>
</dbReference>
<dbReference type="Gene3D" id="2.60.40.1180">
    <property type="entry name" value="Golgi alpha-mannosidase II"/>
    <property type="match status" value="1"/>
</dbReference>
<proteinExistence type="inferred from homology"/>
<dbReference type="Pfam" id="PF06964">
    <property type="entry name" value="Alpha-L-AF_C"/>
    <property type="match status" value="1"/>
</dbReference>
<accession>A0A395V756</accession>
<dbReference type="Gene3D" id="3.20.20.80">
    <property type="entry name" value="Glycosidases"/>
    <property type="match status" value="1"/>
</dbReference>
<evidence type="ECO:0000256" key="2">
    <source>
        <dbReference type="ARBA" id="ARBA00004881"/>
    </source>
</evidence>
<comment type="catalytic activity">
    <reaction evidence="1">
        <text>Hydrolysis of terminal non-reducing alpha-L-arabinofuranoside residues in alpha-L-arabinosides.</text>
        <dbReference type="EC" id="3.2.1.55"/>
    </reaction>
</comment>
<reference evidence="10 11" key="1">
    <citation type="submission" date="2018-08" db="EMBL/GenBank/DDBJ databases">
        <title>A genome reference for cultivated species of the human gut microbiota.</title>
        <authorList>
            <person name="Zou Y."/>
            <person name="Xue W."/>
            <person name="Luo G."/>
        </authorList>
    </citation>
    <scope>NUCLEOTIDE SEQUENCE [LARGE SCALE GENOMIC DNA]</scope>
    <source>
        <strain evidence="10 11">AF22-12AC</strain>
    </source>
</reference>
<keyword evidence="8" id="KW-0326">Glycosidase</keyword>
<keyword evidence="6" id="KW-0378">Hydrolase</keyword>
<name>A0A395V756_9FIRM</name>
<evidence type="ECO:0000256" key="3">
    <source>
        <dbReference type="ARBA" id="ARBA00007186"/>
    </source>
</evidence>
<comment type="similarity">
    <text evidence="3">Belongs to the glycosyl hydrolase 51 family.</text>
</comment>
<dbReference type="OMA" id="RMVNTHW"/>
<dbReference type="GO" id="GO:0046556">
    <property type="term" value="F:alpha-L-arabinofuranosidase activity"/>
    <property type="evidence" value="ECO:0007669"/>
    <property type="project" value="UniProtKB-EC"/>
</dbReference>
<dbReference type="Pfam" id="PF22848">
    <property type="entry name" value="ASD1_dom"/>
    <property type="match status" value="1"/>
</dbReference>
<dbReference type="SMART" id="SM00813">
    <property type="entry name" value="Alpha-L-AF_C"/>
    <property type="match status" value="1"/>
</dbReference>
<organism evidence="10 11">
    <name type="scientific">Roseburia hominis</name>
    <dbReference type="NCBI Taxonomy" id="301301"/>
    <lineage>
        <taxon>Bacteria</taxon>
        <taxon>Bacillati</taxon>
        <taxon>Bacillota</taxon>
        <taxon>Clostridia</taxon>
        <taxon>Lachnospirales</taxon>
        <taxon>Lachnospiraceae</taxon>
        <taxon>Roseburia</taxon>
    </lineage>
</organism>
<evidence type="ECO:0000313" key="11">
    <source>
        <dbReference type="Proteomes" id="UP000266172"/>
    </source>
</evidence>
<dbReference type="GeneID" id="93722505"/>
<evidence type="ECO:0000256" key="8">
    <source>
        <dbReference type="ARBA" id="ARBA00023295"/>
    </source>
</evidence>
<gene>
    <name evidence="10" type="ORF">DWX93_08340</name>
</gene>
<evidence type="ECO:0000256" key="7">
    <source>
        <dbReference type="ARBA" id="ARBA00023277"/>
    </source>
</evidence>
<comment type="subunit">
    <text evidence="4">Homohexamer; trimer of dimers.</text>
</comment>
<evidence type="ECO:0000256" key="5">
    <source>
        <dbReference type="ARBA" id="ARBA00012670"/>
    </source>
</evidence>
<dbReference type="GO" id="GO:0046373">
    <property type="term" value="P:L-arabinose metabolic process"/>
    <property type="evidence" value="ECO:0007669"/>
    <property type="project" value="InterPro"/>
</dbReference>
<dbReference type="PANTHER" id="PTHR43576:SF2">
    <property type="entry name" value="INTRACELLULAR EXO-ALPHA-L-ARABINOFURANOSIDASE 2"/>
    <property type="match status" value="1"/>
</dbReference>
<evidence type="ECO:0000256" key="1">
    <source>
        <dbReference type="ARBA" id="ARBA00001462"/>
    </source>
</evidence>
<dbReference type="SUPFAM" id="SSF51445">
    <property type="entry name" value="(Trans)glycosidases"/>
    <property type="match status" value="1"/>
</dbReference>
<comment type="pathway">
    <text evidence="2">Glycan metabolism.</text>
</comment>
<dbReference type="RefSeq" id="WP_014078806.1">
    <property type="nucleotide sequence ID" value="NZ_CATVZQ010000017.1"/>
</dbReference>
<feature type="domain" description="Alpha-L-arabinofuranosidase C-terminal" evidence="9">
    <location>
        <begin position="306"/>
        <end position="498"/>
    </location>
</feature>
<keyword evidence="7" id="KW-0119">Carbohydrate metabolism</keyword>
<dbReference type="GO" id="GO:0000272">
    <property type="term" value="P:polysaccharide catabolic process"/>
    <property type="evidence" value="ECO:0007669"/>
    <property type="project" value="TreeGrafter"/>
</dbReference>
<evidence type="ECO:0000313" key="10">
    <source>
        <dbReference type="EMBL" id="RGS40779.1"/>
    </source>
</evidence>
<protein>
    <recommendedName>
        <fullName evidence="5">non-reducing end alpha-L-arabinofuranosidase</fullName>
        <ecNumber evidence="5">3.2.1.55</ecNumber>
    </recommendedName>
</protein>